<sequence>MQPIIKFERAKKRMHLPPYFPTPNHHQIISPPLFGTIKSSHHANKRSSNNDTNRGLSSAAPNHRRSAVAPQGPFNNPAPVSVTTPFSPLRLFVTVSIDSNLHAVGLDDVSSLRHMTRQEESMRRSLRACSGRAR</sequence>
<keyword evidence="3" id="KW-1185">Reference proteome</keyword>
<evidence type="ECO:0000313" key="3">
    <source>
        <dbReference type="Proteomes" id="UP001243989"/>
    </source>
</evidence>
<dbReference type="RefSeq" id="XP_060445649.1">
    <property type="nucleotide sequence ID" value="XM_060582745.1"/>
</dbReference>
<name>A0AAJ0EEH8_9PEZI</name>
<proteinExistence type="predicted"/>
<gene>
    <name evidence="2" type="ORF">BDP81DRAFT_217744</name>
</gene>
<dbReference type="AlphaFoldDB" id="A0AAJ0EEH8"/>
<dbReference type="Proteomes" id="UP001243989">
    <property type="component" value="Unassembled WGS sequence"/>
</dbReference>
<feature type="compositionally biased region" description="Polar residues" evidence="1">
    <location>
        <begin position="46"/>
        <end position="60"/>
    </location>
</feature>
<dbReference type="EMBL" id="JAHMHQ010000009">
    <property type="protein sequence ID" value="KAK1637042.1"/>
    <property type="molecule type" value="Genomic_DNA"/>
</dbReference>
<evidence type="ECO:0000256" key="1">
    <source>
        <dbReference type="SAM" id="MobiDB-lite"/>
    </source>
</evidence>
<accession>A0AAJ0EEH8</accession>
<reference evidence="2" key="1">
    <citation type="submission" date="2021-06" db="EMBL/GenBank/DDBJ databases">
        <title>Comparative genomics, transcriptomics and evolutionary studies reveal genomic signatures of adaptation to plant cell wall in hemibiotrophic fungi.</title>
        <authorList>
            <consortium name="DOE Joint Genome Institute"/>
            <person name="Baroncelli R."/>
            <person name="Diaz J.F."/>
            <person name="Benocci T."/>
            <person name="Peng M."/>
            <person name="Battaglia E."/>
            <person name="Haridas S."/>
            <person name="Andreopoulos W."/>
            <person name="Labutti K."/>
            <person name="Pangilinan J."/>
            <person name="Floch G.L."/>
            <person name="Makela M.R."/>
            <person name="Henrissat B."/>
            <person name="Grigoriev I.V."/>
            <person name="Crouch J.A."/>
            <person name="De Vries R.P."/>
            <person name="Sukno S.A."/>
            <person name="Thon M.R."/>
        </authorList>
    </citation>
    <scope>NUCLEOTIDE SEQUENCE</scope>
    <source>
        <strain evidence="2">CBS 102054</strain>
    </source>
</reference>
<comment type="caution">
    <text evidence="2">The sequence shown here is derived from an EMBL/GenBank/DDBJ whole genome shotgun (WGS) entry which is preliminary data.</text>
</comment>
<feature type="region of interest" description="Disordered" evidence="1">
    <location>
        <begin position="31"/>
        <end position="76"/>
    </location>
</feature>
<dbReference type="GeneID" id="85467607"/>
<protein>
    <submittedName>
        <fullName evidence="2">Uncharacterized protein</fullName>
    </submittedName>
</protein>
<organism evidence="2 3">
    <name type="scientific">Colletotrichum phormii</name>
    <dbReference type="NCBI Taxonomy" id="359342"/>
    <lineage>
        <taxon>Eukaryota</taxon>
        <taxon>Fungi</taxon>
        <taxon>Dikarya</taxon>
        <taxon>Ascomycota</taxon>
        <taxon>Pezizomycotina</taxon>
        <taxon>Sordariomycetes</taxon>
        <taxon>Hypocreomycetidae</taxon>
        <taxon>Glomerellales</taxon>
        <taxon>Glomerellaceae</taxon>
        <taxon>Colletotrichum</taxon>
        <taxon>Colletotrichum acutatum species complex</taxon>
    </lineage>
</organism>
<evidence type="ECO:0000313" key="2">
    <source>
        <dbReference type="EMBL" id="KAK1637042.1"/>
    </source>
</evidence>